<comment type="caution">
    <text evidence="2">The sequence shown here is derived from an EMBL/GenBank/DDBJ whole genome shotgun (WGS) entry which is preliminary data.</text>
</comment>
<evidence type="ECO:0000313" key="3">
    <source>
        <dbReference type="Proteomes" id="UP000525389"/>
    </source>
</evidence>
<organism evidence="2 3">
    <name type="scientific">Deinococcus budaensis</name>
    <dbReference type="NCBI Taxonomy" id="1665626"/>
    <lineage>
        <taxon>Bacteria</taxon>
        <taxon>Thermotogati</taxon>
        <taxon>Deinococcota</taxon>
        <taxon>Deinococci</taxon>
        <taxon>Deinococcales</taxon>
        <taxon>Deinococcaceae</taxon>
        <taxon>Deinococcus</taxon>
    </lineage>
</organism>
<feature type="chain" id="PRO_5030709917" evidence="1">
    <location>
        <begin position="20"/>
        <end position="289"/>
    </location>
</feature>
<feature type="signal peptide" evidence="1">
    <location>
        <begin position="1"/>
        <end position="19"/>
    </location>
</feature>
<accession>A0A7W8LRS6</accession>
<evidence type="ECO:0000313" key="2">
    <source>
        <dbReference type="EMBL" id="MBB5235927.1"/>
    </source>
</evidence>
<keyword evidence="1" id="KW-0732">Signal</keyword>
<name>A0A7W8LRS6_9DEIO</name>
<protein>
    <submittedName>
        <fullName evidence="2">Uncharacterized protein</fullName>
    </submittedName>
</protein>
<proteinExistence type="predicted"/>
<dbReference type="EMBL" id="JACHFN010000017">
    <property type="protein sequence ID" value="MBB5235927.1"/>
    <property type="molecule type" value="Genomic_DNA"/>
</dbReference>
<evidence type="ECO:0000256" key="1">
    <source>
        <dbReference type="SAM" id="SignalP"/>
    </source>
</evidence>
<dbReference type="Proteomes" id="UP000525389">
    <property type="component" value="Unassembled WGS sequence"/>
</dbReference>
<sequence>MSSKLLSLLGAAALSTSLAQTPAASPERELELLQRAVTPLWGPASLRSTVLVGQAPADLGFALPQGSRVIGSVVTETPDPAYPAGVTVYFDTALTPAQVDAHFARVLAPAGWKVFPLPSGGPSSSGGFLPSAPVGGRPYYREKPDQQLNIQTRVVGGVTQVTLGRQRSPDLAQTLRYAQDERFDPVRLLPSLTPPAQATVSPRGGGGGGDNVIQYAGIESTLPRAALFDHYAAQLRQAGWTLRNRADAGKLTSSLWSFTQDGEERVGLLLIGEAAQGQYRATLGIQGLE</sequence>
<keyword evidence="3" id="KW-1185">Reference proteome</keyword>
<dbReference type="RefSeq" id="WP_184031537.1">
    <property type="nucleotide sequence ID" value="NZ_JACHFN010000017.1"/>
</dbReference>
<gene>
    <name evidence="2" type="ORF">HNQ09_003391</name>
</gene>
<reference evidence="2 3" key="1">
    <citation type="submission" date="2020-08" db="EMBL/GenBank/DDBJ databases">
        <title>Genomic Encyclopedia of Type Strains, Phase IV (KMG-IV): sequencing the most valuable type-strain genomes for metagenomic binning, comparative biology and taxonomic classification.</title>
        <authorList>
            <person name="Goeker M."/>
        </authorList>
    </citation>
    <scope>NUCLEOTIDE SEQUENCE [LARGE SCALE GENOMIC DNA]</scope>
    <source>
        <strain evidence="2 3">DSM 101791</strain>
    </source>
</reference>
<dbReference type="AlphaFoldDB" id="A0A7W8LRS6"/>